<organism evidence="3">
    <name type="scientific">Laccaria bicolor (strain S238N-H82 / ATCC MYA-4686)</name>
    <name type="common">Bicoloured deceiver</name>
    <name type="synonym">Laccaria laccata var. bicolor</name>
    <dbReference type="NCBI Taxonomy" id="486041"/>
    <lineage>
        <taxon>Eukaryota</taxon>
        <taxon>Fungi</taxon>
        <taxon>Dikarya</taxon>
        <taxon>Basidiomycota</taxon>
        <taxon>Agaricomycotina</taxon>
        <taxon>Agaricomycetes</taxon>
        <taxon>Agaricomycetidae</taxon>
        <taxon>Agaricales</taxon>
        <taxon>Agaricineae</taxon>
        <taxon>Hydnangiaceae</taxon>
        <taxon>Laccaria</taxon>
    </lineage>
</organism>
<dbReference type="AlphaFoldDB" id="B0E4B5"/>
<dbReference type="Proteomes" id="UP000001194">
    <property type="component" value="Unassembled WGS sequence"/>
</dbReference>
<feature type="region of interest" description="Disordered" evidence="1">
    <location>
        <begin position="213"/>
        <end position="238"/>
    </location>
</feature>
<proteinExistence type="predicted"/>
<dbReference type="KEGG" id="lbc:LACBIDRAFT_336075"/>
<evidence type="ECO:0000313" key="2">
    <source>
        <dbReference type="EMBL" id="EDQ98315.1"/>
    </source>
</evidence>
<dbReference type="HOGENOM" id="CLU_963353_0_0_1"/>
<name>B0E4B5_LACBS</name>
<protein>
    <submittedName>
        <fullName evidence="2">Predicted protein</fullName>
    </submittedName>
</protein>
<keyword evidence="3" id="KW-1185">Reference proteome</keyword>
<feature type="region of interest" description="Disordered" evidence="1">
    <location>
        <begin position="92"/>
        <end position="125"/>
    </location>
</feature>
<dbReference type="GeneID" id="6086690"/>
<evidence type="ECO:0000313" key="3">
    <source>
        <dbReference type="Proteomes" id="UP000001194"/>
    </source>
</evidence>
<gene>
    <name evidence="2" type="ORF">LACBIDRAFT_336075</name>
</gene>
<dbReference type="InParanoid" id="B0E4B5"/>
<sequence>MLLSGVFQPDLLKPDELSLVLDRENLQFIHYRSAFNLPLHLEIGGSLKNELDSGSDPLAQTFIFPGWIPARASFLVVHVAHIQYLPRLPPDPPPLLNTHSQKPSPYPTFSRDDRTTPSPPSTLAGHYPSSSRTWCEWHWHQFWLADERTRVKMRELALSALDEGAQGKAESSERGPVGATFQHEIYGIFPRLYSGEDENNTCNKQRMNLVVQQRKEPTPDSPTGSTSTRGRRHGDMADKAPLGQLRKIGVDSGRAPEAEARHYAIAEAGNSGKGPAGSLLRMLCGRLMR</sequence>
<dbReference type="RefSeq" id="XP_001891033.1">
    <property type="nucleotide sequence ID" value="XM_001890998.1"/>
</dbReference>
<dbReference type="EMBL" id="DS547342">
    <property type="protein sequence ID" value="EDQ98315.1"/>
    <property type="molecule type" value="Genomic_DNA"/>
</dbReference>
<accession>B0E4B5</accession>
<evidence type="ECO:0000256" key="1">
    <source>
        <dbReference type="SAM" id="MobiDB-lite"/>
    </source>
</evidence>
<reference evidence="2 3" key="1">
    <citation type="journal article" date="2008" name="Nature">
        <title>The genome of Laccaria bicolor provides insights into mycorrhizal symbiosis.</title>
        <authorList>
            <person name="Martin F."/>
            <person name="Aerts A."/>
            <person name="Ahren D."/>
            <person name="Brun A."/>
            <person name="Danchin E.G.J."/>
            <person name="Duchaussoy F."/>
            <person name="Gibon J."/>
            <person name="Kohler A."/>
            <person name="Lindquist E."/>
            <person name="Pereda V."/>
            <person name="Salamov A."/>
            <person name="Shapiro H.J."/>
            <person name="Wuyts J."/>
            <person name="Blaudez D."/>
            <person name="Buee M."/>
            <person name="Brokstein P."/>
            <person name="Canbaeck B."/>
            <person name="Cohen D."/>
            <person name="Courty P.E."/>
            <person name="Coutinho P.M."/>
            <person name="Delaruelle C."/>
            <person name="Detter J.C."/>
            <person name="Deveau A."/>
            <person name="DiFazio S."/>
            <person name="Duplessis S."/>
            <person name="Fraissinet-Tachet L."/>
            <person name="Lucic E."/>
            <person name="Frey-Klett P."/>
            <person name="Fourrey C."/>
            <person name="Feussner I."/>
            <person name="Gay G."/>
            <person name="Grimwood J."/>
            <person name="Hoegger P.J."/>
            <person name="Jain P."/>
            <person name="Kilaru S."/>
            <person name="Labbe J."/>
            <person name="Lin Y.C."/>
            <person name="Legue V."/>
            <person name="Le Tacon F."/>
            <person name="Marmeisse R."/>
            <person name="Melayah D."/>
            <person name="Montanini B."/>
            <person name="Muratet M."/>
            <person name="Nehls U."/>
            <person name="Niculita-Hirzel H."/>
            <person name="Oudot-Le Secq M.P."/>
            <person name="Peter M."/>
            <person name="Quesneville H."/>
            <person name="Rajashekar B."/>
            <person name="Reich M."/>
            <person name="Rouhier N."/>
            <person name="Schmutz J."/>
            <person name="Yin T."/>
            <person name="Chalot M."/>
            <person name="Henrissat B."/>
            <person name="Kuees U."/>
            <person name="Lucas S."/>
            <person name="Van de Peer Y."/>
            <person name="Podila G.K."/>
            <person name="Polle A."/>
            <person name="Pukkila P.J."/>
            <person name="Richardson P.M."/>
            <person name="Rouze P."/>
            <person name="Sanders I.R."/>
            <person name="Stajich J.E."/>
            <person name="Tunlid A."/>
            <person name="Tuskan G."/>
            <person name="Grigoriev I.V."/>
        </authorList>
    </citation>
    <scope>NUCLEOTIDE SEQUENCE [LARGE SCALE GENOMIC DNA]</scope>
    <source>
        <strain evidence="3">S238N-H82 / ATCC MYA-4686</strain>
    </source>
</reference>